<dbReference type="OrthoDB" id="10249433at2759"/>
<evidence type="ECO:0000313" key="2">
    <source>
        <dbReference type="Proteomes" id="UP000247810"/>
    </source>
</evidence>
<sequence length="472" mass="52099">MPLQTLQTLLYRIYTILAIWHPTHQATRHQTLQTKTTLAITALETENWPALQQLFLPILRLLLTETLLRKSWSLVRTIYGPLESIGPATYANYYLIQTATAPLHFKHTTVSLVLQWIPTGHLIGLRAILSAQTWTPPAYSNPQAFTAVNLTLGRGFANKVSGILTLPNPNPDPNPNLTPTYPPKAKPRAPTPCIILLPGSGPTDRDSTISALKPFKDIAHGIATAGVAVVRFDKITYAHRLWLGVLRRGRTMTMTDEYVHHVLDAVRQVRGRGDIGEVFLLGHSLGAWPAGKIAASEAVGFAGCVLMGCPAEMVYWCAVRQMRYLAGVNGEDQVRVEEEVRALERKARRADALVVGEEVSAGELPFGVGARYWLESREFHPLGYARELAGKPVLVLQGGRDYQVTVEDDYRRLREGLGGYASVEFRVYEELNHLFVAGEGLSTPAEYGKGGNVDGRVVEDIVAWVRRQTVGG</sequence>
<dbReference type="VEuPathDB" id="FungiDB:BO71DRAFT_350289"/>
<reference evidence="1 2" key="1">
    <citation type="submission" date="2018-02" db="EMBL/GenBank/DDBJ databases">
        <title>The genomes of Aspergillus section Nigri reveals drivers in fungal speciation.</title>
        <authorList>
            <consortium name="DOE Joint Genome Institute"/>
            <person name="Vesth T.C."/>
            <person name="Nybo J."/>
            <person name="Theobald S."/>
            <person name="Brandl J."/>
            <person name="Frisvad J.C."/>
            <person name="Nielsen K.F."/>
            <person name="Lyhne E.K."/>
            <person name="Kogle M.E."/>
            <person name="Kuo A."/>
            <person name="Riley R."/>
            <person name="Clum A."/>
            <person name="Nolan M."/>
            <person name="Lipzen A."/>
            <person name="Salamov A."/>
            <person name="Henrissat B."/>
            <person name="Wiebenga A."/>
            <person name="De vries R.P."/>
            <person name="Grigoriev I.V."/>
            <person name="Mortensen U.H."/>
            <person name="Andersen M.R."/>
            <person name="Baker S.E."/>
        </authorList>
    </citation>
    <scope>NUCLEOTIDE SEQUENCE [LARGE SCALE GENOMIC DNA]</scope>
    <source>
        <strain evidence="1 2">CBS 707.79</strain>
    </source>
</reference>
<dbReference type="InterPro" id="IPR029058">
    <property type="entry name" value="AB_hydrolase_fold"/>
</dbReference>
<dbReference type="GO" id="GO:0052689">
    <property type="term" value="F:carboxylic ester hydrolase activity"/>
    <property type="evidence" value="ECO:0007669"/>
    <property type="project" value="TreeGrafter"/>
</dbReference>
<dbReference type="InterPro" id="IPR053145">
    <property type="entry name" value="AB_hydrolase_Est10"/>
</dbReference>
<dbReference type="SUPFAM" id="SSF53474">
    <property type="entry name" value="alpha/beta-Hydrolases"/>
    <property type="match status" value="1"/>
</dbReference>
<dbReference type="PANTHER" id="PTHR43265:SF1">
    <property type="entry name" value="ESTERASE ESTD"/>
    <property type="match status" value="1"/>
</dbReference>
<gene>
    <name evidence="1" type="ORF">BO71DRAFT_350289</name>
</gene>
<keyword evidence="1" id="KW-0378">Hydrolase</keyword>
<dbReference type="AlphaFoldDB" id="A0A319DPF0"/>
<evidence type="ECO:0000313" key="1">
    <source>
        <dbReference type="EMBL" id="PYH95977.1"/>
    </source>
</evidence>
<proteinExistence type="predicted"/>
<keyword evidence="2" id="KW-1185">Reference proteome</keyword>
<dbReference type="PANTHER" id="PTHR43265">
    <property type="entry name" value="ESTERASE ESTD"/>
    <property type="match status" value="1"/>
</dbReference>
<dbReference type="EMBL" id="KZ825845">
    <property type="protein sequence ID" value="PYH95977.1"/>
    <property type="molecule type" value="Genomic_DNA"/>
</dbReference>
<name>A0A319DPF0_9EURO</name>
<protein>
    <submittedName>
        <fullName evidence="1">Alpha/beta-hydrolase</fullName>
    </submittedName>
</protein>
<organism evidence="1 2">
    <name type="scientific">Aspergillus ellipticus CBS 707.79</name>
    <dbReference type="NCBI Taxonomy" id="1448320"/>
    <lineage>
        <taxon>Eukaryota</taxon>
        <taxon>Fungi</taxon>
        <taxon>Dikarya</taxon>
        <taxon>Ascomycota</taxon>
        <taxon>Pezizomycotina</taxon>
        <taxon>Eurotiomycetes</taxon>
        <taxon>Eurotiomycetidae</taxon>
        <taxon>Eurotiales</taxon>
        <taxon>Aspergillaceae</taxon>
        <taxon>Aspergillus</taxon>
        <taxon>Aspergillus subgen. Circumdati</taxon>
    </lineage>
</organism>
<dbReference type="Gene3D" id="3.40.50.1820">
    <property type="entry name" value="alpha/beta hydrolase"/>
    <property type="match status" value="1"/>
</dbReference>
<dbReference type="Proteomes" id="UP000247810">
    <property type="component" value="Unassembled WGS sequence"/>
</dbReference>
<accession>A0A319DPF0</accession>